<protein>
    <recommendedName>
        <fullName evidence="2">SET domain-containing protein</fullName>
    </recommendedName>
</protein>
<reference evidence="3" key="1">
    <citation type="submission" date="2022-10" db="EMBL/GenBank/DDBJ databases">
        <title>Tapping the CABI collections for fungal endophytes: first genome assemblies for Collariella, Neodidymelliopsis, Ascochyta clinopodiicola, Didymella pomorum, Didymosphaeria variabile, Neocosmospora piperis and Neocucurbitaria cava.</title>
        <authorList>
            <person name="Hill R."/>
        </authorList>
    </citation>
    <scope>NUCLEOTIDE SEQUENCE</scope>
    <source>
        <strain evidence="3">IMI 356814</strain>
    </source>
</reference>
<feature type="signal peptide" evidence="1">
    <location>
        <begin position="1"/>
        <end position="15"/>
    </location>
</feature>
<name>A0A9W8YHM0_9PLEO</name>
<dbReference type="InterPro" id="IPR046341">
    <property type="entry name" value="SET_dom_sf"/>
</dbReference>
<feature type="domain" description="SET" evidence="2">
    <location>
        <begin position="141"/>
        <end position="285"/>
    </location>
</feature>
<dbReference type="EMBL" id="JAPEUY010000002">
    <property type="protein sequence ID" value="KAJ4376394.1"/>
    <property type="molecule type" value="Genomic_DNA"/>
</dbReference>
<organism evidence="3 4">
    <name type="scientific">Neocucurbitaria cava</name>
    <dbReference type="NCBI Taxonomy" id="798079"/>
    <lineage>
        <taxon>Eukaryota</taxon>
        <taxon>Fungi</taxon>
        <taxon>Dikarya</taxon>
        <taxon>Ascomycota</taxon>
        <taxon>Pezizomycotina</taxon>
        <taxon>Dothideomycetes</taxon>
        <taxon>Pleosporomycetidae</taxon>
        <taxon>Pleosporales</taxon>
        <taxon>Pleosporineae</taxon>
        <taxon>Cucurbitariaceae</taxon>
        <taxon>Neocucurbitaria</taxon>
    </lineage>
</organism>
<evidence type="ECO:0000256" key="1">
    <source>
        <dbReference type="SAM" id="SignalP"/>
    </source>
</evidence>
<dbReference type="PANTHER" id="PTHR47332">
    <property type="entry name" value="SET DOMAIN-CONTAINING PROTEIN 5"/>
    <property type="match status" value="1"/>
</dbReference>
<keyword evidence="4" id="KW-1185">Reference proteome</keyword>
<dbReference type="CDD" id="cd20071">
    <property type="entry name" value="SET_SMYD"/>
    <property type="match status" value="1"/>
</dbReference>
<comment type="caution">
    <text evidence="3">The sequence shown here is derived from an EMBL/GenBank/DDBJ whole genome shotgun (WGS) entry which is preliminary data.</text>
</comment>
<proteinExistence type="predicted"/>
<dbReference type="SUPFAM" id="SSF82199">
    <property type="entry name" value="SET domain"/>
    <property type="match status" value="1"/>
</dbReference>
<dbReference type="InterPro" id="IPR053185">
    <property type="entry name" value="SET_domain_protein"/>
</dbReference>
<dbReference type="Proteomes" id="UP001140560">
    <property type="component" value="Unassembled WGS sequence"/>
</dbReference>
<dbReference type="Gene3D" id="2.170.270.10">
    <property type="entry name" value="SET domain"/>
    <property type="match status" value="1"/>
</dbReference>
<accession>A0A9W8YHM0</accession>
<sequence>MKSMIRLSLLTGTLAFASEQVQIAGQQPLFHDACPSESIALDDNAIISNVAFHSNKTQTWQSLEESRTSASQIRDFPWTFRPECFSNENTTEPFCVFSDQTFASGRGIFIVGTETLAYSMLEKDAFRRPEVLDRMNKYDNPSFEQHEFPGKGRGLVANKTLHRGDQIFASTPLLITDPDIYQLSTSERLALLYRGVETLPPASQASFWELMGHYDGDPVDDRINTNNFELSINGISHSGLFPEIAMMNHDCRPNAAYFWDARTMTHYVHALRDILPGEEITITYIDNEQPRAKRMKKLERNWGFRCSCSSCTAHPALTAESDSRLHQIAALLDMLNDWTPASSATPEAVELLVTLYEQERLHANLATAYKHAAEVYSSFGRKFEAIRYARLSTELSMLDKGFADEDVREMRNMSKNPEMSWSWNKRVGLSGKSGCGCARKH</sequence>
<dbReference type="Pfam" id="PF00856">
    <property type="entry name" value="SET"/>
    <property type="match status" value="1"/>
</dbReference>
<dbReference type="PANTHER" id="PTHR47332:SF6">
    <property type="entry name" value="SET DOMAIN-CONTAINING PROTEIN"/>
    <property type="match status" value="1"/>
</dbReference>
<gene>
    <name evidence="3" type="ORF">N0V83_001677</name>
</gene>
<dbReference type="AlphaFoldDB" id="A0A9W8YHM0"/>
<keyword evidence="1" id="KW-0732">Signal</keyword>
<dbReference type="OrthoDB" id="1028014at2759"/>
<evidence type="ECO:0000259" key="2">
    <source>
        <dbReference type="PROSITE" id="PS50280"/>
    </source>
</evidence>
<dbReference type="InterPro" id="IPR001214">
    <property type="entry name" value="SET_dom"/>
</dbReference>
<feature type="chain" id="PRO_5040919218" description="SET domain-containing protein" evidence="1">
    <location>
        <begin position="16"/>
        <end position="441"/>
    </location>
</feature>
<dbReference type="PROSITE" id="PS50280">
    <property type="entry name" value="SET"/>
    <property type="match status" value="1"/>
</dbReference>
<evidence type="ECO:0000313" key="4">
    <source>
        <dbReference type="Proteomes" id="UP001140560"/>
    </source>
</evidence>
<dbReference type="SMART" id="SM00317">
    <property type="entry name" value="SET"/>
    <property type="match status" value="1"/>
</dbReference>
<evidence type="ECO:0000313" key="3">
    <source>
        <dbReference type="EMBL" id="KAJ4376394.1"/>
    </source>
</evidence>